<organism evidence="2 3">
    <name type="scientific">Chloroflexus aurantiacus (strain ATCC 29366 / DSM 635 / J-10-fl)</name>
    <dbReference type="NCBI Taxonomy" id="324602"/>
    <lineage>
        <taxon>Bacteria</taxon>
        <taxon>Bacillati</taxon>
        <taxon>Chloroflexota</taxon>
        <taxon>Chloroflexia</taxon>
        <taxon>Chloroflexales</taxon>
        <taxon>Chloroflexineae</taxon>
        <taxon>Chloroflexaceae</taxon>
        <taxon>Chloroflexus</taxon>
    </lineage>
</organism>
<dbReference type="AlphaFoldDB" id="A9WJS3"/>
<dbReference type="PATRIC" id="fig|324602.8.peg.3775"/>
<dbReference type="InterPro" id="IPR003959">
    <property type="entry name" value="ATPase_AAA_core"/>
</dbReference>
<sequence length="395" mass="44543">MNTLTVYNFGPITSASVTFSDLTVFVGPQATGKSIFLQLHKLLLDIVPIRNRFKRFNVDWAGKTSHFLELYFGEGMANLYQPEKTQILSNNIAVQLERVISENSRHRQEKEKMFYIPAQRVMSLRDGSTRPFTEYRSGDPFVLREFSETVHNLLQSEFAVSSQLFPPEHRLKKQLRTMLLEHVFGSFGLQIDTEHSVKRIVLSSREGEVKLPYSVWSAGQREFVPLLLGLYWLLPPNRMRRNALEWVVIEEPEMGLHPRAISALLALVLELLARGYKICISTHSPHILDIVWALQIMQKHQGTAQDVLDMLHLSVDQETRKLASSALAKGSKVYFFKRDGNVIDISGLDPGSEDGDESGWGGLTEFSANVGDVVARVVNRSTGGAAFPLQTSQCL</sequence>
<evidence type="ECO:0000313" key="2">
    <source>
        <dbReference type="EMBL" id="ABY36539.1"/>
    </source>
</evidence>
<protein>
    <recommendedName>
        <fullName evidence="1">ATPase AAA-type core domain-containing protein</fullName>
    </recommendedName>
</protein>
<dbReference type="Pfam" id="PF13304">
    <property type="entry name" value="AAA_21"/>
    <property type="match status" value="1"/>
</dbReference>
<dbReference type="Proteomes" id="UP000002008">
    <property type="component" value="Chromosome"/>
</dbReference>
<dbReference type="GO" id="GO:0005524">
    <property type="term" value="F:ATP binding"/>
    <property type="evidence" value="ECO:0007669"/>
    <property type="project" value="InterPro"/>
</dbReference>
<dbReference type="InterPro" id="IPR027417">
    <property type="entry name" value="P-loop_NTPase"/>
</dbReference>
<accession>A9WJS3</accession>
<dbReference type="HOGENOM" id="CLU_727426_0_0_0"/>
<dbReference type="InParanoid" id="A9WJS3"/>
<evidence type="ECO:0000259" key="1">
    <source>
        <dbReference type="Pfam" id="PF13304"/>
    </source>
</evidence>
<dbReference type="Gene3D" id="3.40.50.300">
    <property type="entry name" value="P-loop containing nucleotide triphosphate hydrolases"/>
    <property type="match status" value="1"/>
</dbReference>
<dbReference type="SUPFAM" id="SSF52540">
    <property type="entry name" value="P-loop containing nucleoside triphosphate hydrolases"/>
    <property type="match status" value="1"/>
</dbReference>
<dbReference type="EMBL" id="CP000909">
    <property type="protein sequence ID" value="ABY36539.1"/>
    <property type="molecule type" value="Genomic_DNA"/>
</dbReference>
<dbReference type="RefSeq" id="WP_012259192.1">
    <property type="nucleotide sequence ID" value="NC_010175.1"/>
</dbReference>
<dbReference type="PANTHER" id="PTHR40396:SF1">
    <property type="entry name" value="ATPASE AAA-TYPE CORE DOMAIN-CONTAINING PROTEIN"/>
    <property type="match status" value="1"/>
</dbReference>
<keyword evidence="3" id="KW-1185">Reference proteome</keyword>
<proteinExistence type="predicted"/>
<gene>
    <name evidence="2" type="ordered locus">Caur_3354</name>
</gene>
<dbReference type="GO" id="GO:0016887">
    <property type="term" value="F:ATP hydrolysis activity"/>
    <property type="evidence" value="ECO:0007669"/>
    <property type="project" value="InterPro"/>
</dbReference>
<dbReference type="KEGG" id="cau:Caur_3354"/>
<dbReference type="PANTHER" id="PTHR40396">
    <property type="entry name" value="ATPASE-LIKE PROTEIN"/>
    <property type="match status" value="1"/>
</dbReference>
<evidence type="ECO:0000313" key="3">
    <source>
        <dbReference type="Proteomes" id="UP000002008"/>
    </source>
</evidence>
<dbReference type="eggNOG" id="COG4637">
    <property type="taxonomic scope" value="Bacteria"/>
</dbReference>
<dbReference type="EnsemblBacteria" id="ABY36539">
    <property type="protein sequence ID" value="ABY36539"/>
    <property type="gene ID" value="Caur_3354"/>
</dbReference>
<reference evidence="3" key="1">
    <citation type="journal article" date="2011" name="BMC Genomics">
        <title>Complete genome sequence of the filamentous anoxygenic phototrophic bacterium Chloroflexus aurantiacus.</title>
        <authorList>
            <person name="Tang K.H."/>
            <person name="Barry K."/>
            <person name="Chertkov O."/>
            <person name="Dalin E."/>
            <person name="Han C.S."/>
            <person name="Hauser L.J."/>
            <person name="Honchak B.M."/>
            <person name="Karbach L.E."/>
            <person name="Land M.L."/>
            <person name="Lapidus A."/>
            <person name="Larimer F.W."/>
            <person name="Mikhailova N."/>
            <person name="Pitluck S."/>
            <person name="Pierson B.K."/>
            <person name="Blankenship R.E."/>
        </authorList>
    </citation>
    <scope>NUCLEOTIDE SEQUENCE [LARGE SCALE GENOMIC DNA]</scope>
    <source>
        <strain evidence="3">ATCC 29366 / DSM 635 / J-10-fl</strain>
    </source>
</reference>
<name>A9WJS3_CHLAA</name>
<feature type="domain" description="ATPase AAA-type core" evidence="1">
    <location>
        <begin position="182"/>
        <end position="289"/>
    </location>
</feature>